<dbReference type="Proteomes" id="UP000637788">
    <property type="component" value="Unassembled WGS sequence"/>
</dbReference>
<feature type="compositionally biased region" description="Basic and acidic residues" evidence="1">
    <location>
        <begin position="40"/>
        <end position="50"/>
    </location>
</feature>
<name>A0A917VT58_9ACTN</name>
<reference evidence="2" key="1">
    <citation type="journal article" date="2014" name="Int. J. Syst. Evol. Microbiol.">
        <title>Complete genome sequence of Corynebacterium casei LMG S-19264T (=DSM 44701T), isolated from a smear-ripened cheese.</title>
        <authorList>
            <consortium name="US DOE Joint Genome Institute (JGI-PGF)"/>
            <person name="Walter F."/>
            <person name="Albersmeier A."/>
            <person name="Kalinowski J."/>
            <person name="Ruckert C."/>
        </authorList>
    </citation>
    <scope>NUCLEOTIDE SEQUENCE</scope>
    <source>
        <strain evidence="2">JCM 3035</strain>
    </source>
</reference>
<dbReference type="AlphaFoldDB" id="A0A917VT58"/>
<gene>
    <name evidence="2" type="ORF">GCM10010094_85680</name>
</gene>
<evidence type="ECO:0000313" key="2">
    <source>
        <dbReference type="EMBL" id="GGL11625.1"/>
    </source>
</evidence>
<sequence length="107" mass="11871">MADGERQHHHGGARDAQPHHVERVEARVDQGLGRDTGSPEGDRRHEREAQPDASSLVPLTALRRTHRHMMTGDDRSVTLNDTCLDGWTRTTADVSLETARGTALERS</sequence>
<evidence type="ECO:0000256" key="1">
    <source>
        <dbReference type="SAM" id="MobiDB-lite"/>
    </source>
</evidence>
<organism evidence="2 3">
    <name type="scientific">Streptomyces flaveus</name>
    <dbReference type="NCBI Taxonomy" id="66370"/>
    <lineage>
        <taxon>Bacteria</taxon>
        <taxon>Bacillati</taxon>
        <taxon>Actinomycetota</taxon>
        <taxon>Actinomycetes</taxon>
        <taxon>Kitasatosporales</taxon>
        <taxon>Streptomycetaceae</taxon>
        <taxon>Streptomyces</taxon>
        <taxon>Streptomyces aurantiacus group</taxon>
    </lineage>
</organism>
<keyword evidence="3" id="KW-1185">Reference proteome</keyword>
<accession>A0A917VT58</accession>
<proteinExistence type="predicted"/>
<comment type="caution">
    <text evidence="2">The sequence shown here is derived from an EMBL/GenBank/DDBJ whole genome shotgun (WGS) entry which is preliminary data.</text>
</comment>
<protein>
    <submittedName>
        <fullName evidence="2">Uncharacterized protein</fullName>
    </submittedName>
</protein>
<feature type="compositionally biased region" description="Basic and acidic residues" evidence="1">
    <location>
        <begin position="1"/>
        <end position="28"/>
    </location>
</feature>
<reference evidence="2" key="2">
    <citation type="submission" date="2020-09" db="EMBL/GenBank/DDBJ databases">
        <authorList>
            <person name="Sun Q."/>
            <person name="Ohkuma M."/>
        </authorList>
    </citation>
    <scope>NUCLEOTIDE SEQUENCE</scope>
    <source>
        <strain evidence="2">JCM 3035</strain>
    </source>
</reference>
<dbReference type="EMBL" id="BMPQ01000042">
    <property type="protein sequence ID" value="GGL11625.1"/>
    <property type="molecule type" value="Genomic_DNA"/>
</dbReference>
<evidence type="ECO:0000313" key="3">
    <source>
        <dbReference type="Proteomes" id="UP000637788"/>
    </source>
</evidence>
<feature type="region of interest" description="Disordered" evidence="1">
    <location>
        <begin position="1"/>
        <end position="59"/>
    </location>
</feature>